<evidence type="ECO:0000256" key="13">
    <source>
        <dbReference type="SAM" id="MobiDB-lite"/>
    </source>
</evidence>
<keyword evidence="7 14" id="KW-1133">Transmembrane helix</keyword>
<keyword evidence="5" id="KW-0808">Transferase</keyword>
<evidence type="ECO:0000256" key="2">
    <source>
        <dbReference type="ARBA" id="ARBA00006675"/>
    </source>
</evidence>
<dbReference type="GO" id="GO:0006656">
    <property type="term" value="P:phosphatidylcholine biosynthetic process"/>
    <property type="evidence" value="ECO:0007669"/>
    <property type="project" value="TreeGrafter"/>
</dbReference>
<comment type="similarity">
    <text evidence="2">Belongs to the GPC1 family.</text>
</comment>
<accession>A0A4E0R2T1</accession>
<keyword evidence="8" id="KW-0443">Lipid metabolism</keyword>
<feature type="transmembrane region" description="Helical" evidence="14">
    <location>
        <begin position="41"/>
        <end position="63"/>
    </location>
</feature>
<evidence type="ECO:0000313" key="15">
    <source>
        <dbReference type="EMBL" id="THD21525.1"/>
    </source>
</evidence>
<comment type="caution">
    <text evidence="15">The sequence shown here is derived from an EMBL/GenBank/DDBJ whole genome shotgun (WGS) entry which is preliminary data.</text>
</comment>
<evidence type="ECO:0000256" key="6">
    <source>
        <dbReference type="ARBA" id="ARBA00022692"/>
    </source>
</evidence>
<dbReference type="AlphaFoldDB" id="A0A4E0R2T1"/>
<feature type="transmembrane region" description="Helical" evidence="14">
    <location>
        <begin position="149"/>
        <end position="170"/>
    </location>
</feature>
<evidence type="ECO:0000256" key="9">
    <source>
        <dbReference type="ARBA" id="ARBA00023136"/>
    </source>
</evidence>
<evidence type="ECO:0000256" key="14">
    <source>
        <dbReference type="SAM" id="Phobius"/>
    </source>
</evidence>
<name>A0A4E0R2T1_FASHE</name>
<keyword evidence="9 14" id="KW-0472">Membrane</keyword>
<evidence type="ECO:0000256" key="1">
    <source>
        <dbReference type="ARBA" id="ARBA00004141"/>
    </source>
</evidence>
<proteinExistence type="inferred from homology"/>
<dbReference type="GO" id="GO:0016020">
    <property type="term" value="C:membrane"/>
    <property type="evidence" value="ECO:0007669"/>
    <property type="project" value="UniProtKB-SubCell"/>
</dbReference>
<protein>
    <recommendedName>
        <fullName evidence="3">Glycerophosphocholine acyltransferase 1</fullName>
    </recommendedName>
</protein>
<feature type="transmembrane region" description="Helical" evidence="14">
    <location>
        <begin position="233"/>
        <end position="255"/>
    </location>
</feature>
<evidence type="ECO:0000256" key="4">
    <source>
        <dbReference type="ARBA" id="ARBA00022516"/>
    </source>
</evidence>
<reference evidence="15" key="1">
    <citation type="submission" date="2019-03" db="EMBL/GenBank/DDBJ databases">
        <title>Improved annotation for the trematode Fasciola hepatica.</title>
        <authorList>
            <person name="Choi Y.-J."/>
            <person name="Martin J."/>
            <person name="Mitreva M."/>
        </authorList>
    </citation>
    <scope>NUCLEOTIDE SEQUENCE [LARGE SCALE GENOMIC DNA]</scope>
</reference>
<feature type="transmembrane region" description="Helical" evidence="14">
    <location>
        <begin position="100"/>
        <end position="119"/>
    </location>
</feature>
<evidence type="ECO:0000313" key="16">
    <source>
        <dbReference type="Proteomes" id="UP000230066"/>
    </source>
</evidence>
<dbReference type="EMBL" id="JXXN02003461">
    <property type="protein sequence ID" value="THD21525.1"/>
    <property type="molecule type" value="Genomic_DNA"/>
</dbReference>
<evidence type="ECO:0000256" key="7">
    <source>
        <dbReference type="ARBA" id="ARBA00022989"/>
    </source>
</evidence>
<evidence type="ECO:0000256" key="11">
    <source>
        <dbReference type="ARBA" id="ARBA00023264"/>
    </source>
</evidence>
<feature type="region of interest" description="Disordered" evidence="13">
    <location>
        <begin position="288"/>
        <end position="322"/>
    </location>
</feature>
<keyword evidence="16" id="KW-1185">Reference proteome</keyword>
<keyword evidence="10" id="KW-0594">Phospholipid biosynthesis</keyword>
<gene>
    <name evidence="15" type="ORF">D915_007884</name>
</gene>
<evidence type="ECO:0000256" key="3">
    <source>
        <dbReference type="ARBA" id="ARBA00019082"/>
    </source>
</evidence>
<dbReference type="Proteomes" id="UP000230066">
    <property type="component" value="Unassembled WGS sequence"/>
</dbReference>
<organism evidence="15 16">
    <name type="scientific">Fasciola hepatica</name>
    <name type="common">Liver fluke</name>
    <dbReference type="NCBI Taxonomy" id="6192"/>
    <lineage>
        <taxon>Eukaryota</taxon>
        <taxon>Metazoa</taxon>
        <taxon>Spiralia</taxon>
        <taxon>Lophotrochozoa</taxon>
        <taxon>Platyhelminthes</taxon>
        <taxon>Trematoda</taxon>
        <taxon>Digenea</taxon>
        <taxon>Plagiorchiida</taxon>
        <taxon>Echinostomata</taxon>
        <taxon>Echinostomatoidea</taxon>
        <taxon>Fasciolidae</taxon>
        <taxon>Fasciola</taxon>
    </lineage>
</organism>
<evidence type="ECO:0000256" key="8">
    <source>
        <dbReference type="ARBA" id="ARBA00023098"/>
    </source>
</evidence>
<sequence>MKMICRRSLKEYNLHRKLCFVLSSGCIVLSAFFLFNYPALLLYFFSVLLVICLVIRVITYWGFPHSNKVQYVQFGLANAHAYCGAFLFRNALVFHDLQKMISSFIHVLPVLFSFLIRWFPRETSVLWYTLFVNSECNIDRKVWHTEVDWIWIMLVPLVLFALREILYYLIIYGCVKPDDKYLDSYRYLHKKKYLSHLWNRLKPRWHLPVWIILNIFMSACVLFLAIFAWSSYLFHSAMIITQMLAIAWNGACYYLDVYPVEIQRNNNLQLRSATAGDTATVATAKSVNRTRSTGSLPDAKNDDDWSSSDRSPNDDSPTCTSSLLLPTDVVLEVQSSSTKNVPV</sequence>
<keyword evidence="4" id="KW-0444">Lipid biosynthesis</keyword>
<evidence type="ECO:0000256" key="5">
    <source>
        <dbReference type="ARBA" id="ARBA00022679"/>
    </source>
</evidence>
<comment type="subcellular location">
    <subcellularLocation>
        <location evidence="1">Membrane</location>
        <topology evidence="1">Multi-pass membrane protein</topology>
    </subcellularLocation>
</comment>
<evidence type="ECO:0000256" key="10">
    <source>
        <dbReference type="ARBA" id="ARBA00023209"/>
    </source>
</evidence>
<dbReference type="InterPro" id="IPR021261">
    <property type="entry name" value="GPCAT"/>
</dbReference>
<dbReference type="GO" id="GO:0016746">
    <property type="term" value="F:acyltransferase activity"/>
    <property type="evidence" value="ECO:0007669"/>
    <property type="project" value="UniProtKB-KW"/>
</dbReference>
<evidence type="ECO:0000256" key="12">
    <source>
        <dbReference type="ARBA" id="ARBA00023315"/>
    </source>
</evidence>
<keyword evidence="12" id="KW-0012">Acyltransferase</keyword>
<keyword evidence="11" id="KW-1208">Phospholipid metabolism</keyword>
<dbReference type="PANTHER" id="PTHR31201">
    <property type="entry name" value="OS01G0585100 PROTEIN"/>
    <property type="match status" value="1"/>
</dbReference>
<keyword evidence="6 14" id="KW-0812">Transmembrane</keyword>
<feature type="transmembrane region" description="Helical" evidence="14">
    <location>
        <begin position="207"/>
        <end position="227"/>
    </location>
</feature>
<dbReference type="PANTHER" id="PTHR31201:SF1">
    <property type="entry name" value="GLYCEROPHOSPHOCHOLINE ACYLTRANSFERASE 1"/>
    <property type="match status" value="1"/>
</dbReference>